<comment type="pathway">
    <text evidence="13">Cell wall biogenesis; peptidoglycan biosynthesis.</text>
</comment>
<evidence type="ECO:0000256" key="13">
    <source>
        <dbReference type="HAMAP-Rule" id="MF_00047"/>
    </source>
</evidence>
<dbReference type="STRING" id="400055.SAMN04490243_0348"/>
<evidence type="ECO:0000256" key="14">
    <source>
        <dbReference type="PIRSR" id="PIRSR039102-1"/>
    </source>
</evidence>
<gene>
    <name evidence="13" type="primary">ddl</name>
    <name evidence="18" type="ORF">SAMN04490243_0348</name>
</gene>
<evidence type="ECO:0000256" key="15">
    <source>
        <dbReference type="PIRSR" id="PIRSR039102-3"/>
    </source>
</evidence>
<dbReference type="Gene3D" id="3.30.470.20">
    <property type="entry name" value="ATP-grasp fold, B domain"/>
    <property type="match status" value="1"/>
</dbReference>
<dbReference type="PROSITE" id="PS00844">
    <property type="entry name" value="DALA_DALA_LIGASE_2"/>
    <property type="match status" value="1"/>
</dbReference>
<keyword evidence="8 16" id="KW-0067">ATP-binding</keyword>
<evidence type="ECO:0000259" key="17">
    <source>
        <dbReference type="PROSITE" id="PS50975"/>
    </source>
</evidence>
<evidence type="ECO:0000256" key="11">
    <source>
        <dbReference type="ARBA" id="ARBA00023316"/>
    </source>
</evidence>
<dbReference type="Gene3D" id="3.40.50.20">
    <property type="match status" value="1"/>
</dbReference>
<dbReference type="GO" id="GO:0005737">
    <property type="term" value="C:cytoplasm"/>
    <property type="evidence" value="ECO:0007669"/>
    <property type="project" value="UniProtKB-SubCell"/>
</dbReference>
<evidence type="ECO:0000256" key="8">
    <source>
        <dbReference type="ARBA" id="ARBA00022840"/>
    </source>
</evidence>
<dbReference type="GO" id="GO:0046872">
    <property type="term" value="F:metal ion binding"/>
    <property type="evidence" value="ECO:0007669"/>
    <property type="project" value="UniProtKB-KW"/>
</dbReference>
<feature type="domain" description="ATP-grasp" evidence="17">
    <location>
        <begin position="123"/>
        <end position="322"/>
    </location>
</feature>
<proteinExistence type="inferred from homology"/>
<dbReference type="AlphaFoldDB" id="A0A1I6FPF0"/>
<dbReference type="EC" id="6.3.2.4" evidence="4 13"/>
<sequence>MGKTKRIAVVMGGFSSEFGISLKSGEVVYRTLDRERYEPYRIQIRKDGWFLLTDSKEEIPVNRDNFSVVLQGETLQFDCVFNAIHGTPGEDGLLQAYLELIGIPQTACSSYPAALTFNKRDLLSVVKSYGVPTARSYRLNKGQQVKPKEIFEQVGLPCFVKANRAGSSFGISMVKEEDALEAALEVAFAEDDQVLIEAALVGREVSVGVIRYEGKTRVLPITEIISENEFFDYQAKYEGKSQEITPADLDGETEGKIRELAARIYDLLELDGYSRSEFILVDGTPHLLEVNTTPGLTEASILPQQAAAEGIGLAELFSSAIEDALGKK</sequence>
<dbReference type="OrthoDB" id="9813261at2"/>
<evidence type="ECO:0000256" key="1">
    <source>
        <dbReference type="ARBA" id="ARBA00001936"/>
    </source>
</evidence>
<evidence type="ECO:0000256" key="6">
    <source>
        <dbReference type="ARBA" id="ARBA00022598"/>
    </source>
</evidence>
<dbReference type="RefSeq" id="WP_092980183.1">
    <property type="nucleotide sequence ID" value="NZ_FOYQ01000001.1"/>
</dbReference>
<dbReference type="PROSITE" id="PS50975">
    <property type="entry name" value="ATP_GRASP"/>
    <property type="match status" value="1"/>
</dbReference>
<organism evidence="18 19">
    <name type="scientific">Robiginitalea myxolifaciens</name>
    <dbReference type="NCBI Taxonomy" id="400055"/>
    <lineage>
        <taxon>Bacteria</taxon>
        <taxon>Pseudomonadati</taxon>
        <taxon>Bacteroidota</taxon>
        <taxon>Flavobacteriia</taxon>
        <taxon>Flavobacteriales</taxon>
        <taxon>Flavobacteriaceae</taxon>
        <taxon>Robiginitalea</taxon>
    </lineage>
</organism>
<evidence type="ECO:0000256" key="10">
    <source>
        <dbReference type="ARBA" id="ARBA00022984"/>
    </source>
</evidence>
<dbReference type="NCBIfam" id="TIGR01205">
    <property type="entry name" value="D_ala_D_alaTIGR"/>
    <property type="match status" value="1"/>
</dbReference>
<keyword evidence="10 13" id="KW-0573">Peptidoglycan synthesis</keyword>
<evidence type="ECO:0000256" key="3">
    <source>
        <dbReference type="ARBA" id="ARBA00010871"/>
    </source>
</evidence>
<dbReference type="SUPFAM" id="SSF52440">
    <property type="entry name" value="PreATP-grasp domain"/>
    <property type="match status" value="1"/>
</dbReference>
<dbReference type="InterPro" id="IPR013815">
    <property type="entry name" value="ATP_grasp_subdomain_1"/>
</dbReference>
<dbReference type="GO" id="GO:0008360">
    <property type="term" value="P:regulation of cell shape"/>
    <property type="evidence" value="ECO:0007669"/>
    <property type="project" value="UniProtKB-KW"/>
</dbReference>
<dbReference type="EMBL" id="FOYQ01000001">
    <property type="protein sequence ID" value="SFR31754.1"/>
    <property type="molecule type" value="Genomic_DNA"/>
</dbReference>
<keyword evidence="6 13" id="KW-0436">Ligase</keyword>
<dbReference type="Pfam" id="PF07478">
    <property type="entry name" value="Dala_Dala_lig_C"/>
    <property type="match status" value="1"/>
</dbReference>
<dbReference type="GO" id="GO:0071555">
    <property type="term" value="P:cell wall organization"/>
    <property type="evidence" value="ECO:0007669"/>
    <property type="project" value="UniProtKB-KW"/>
</dbReference>
<comment type="function">
    <text evidence="13">Cell wall formation.</text>
</comment>
<comment type="similarity">
    <text evidence="3 13">Belongs to the D-alanine--D-alanine ligase family.</text>
</comment>
<dbReference type="GO" id="GO:0008716">
    <property type="term" value="F:D-alanine-D-alanine ligase activity"/>
    <property type="evidence" value="ECO:0007669"/>
    <property type="project" value="UniProtKB-UniRule"/>
</dbReference>
<feature type="active site" evidence="14">
    <location>
        <position position="300"/>
    </location>
</feature>
<comment type="catalytic activity">
    <reaction evidence="12 13">
        <text>2 D-alanine + ATP = D-alanyl-D-alanine + ADP + phosphate + H(+)</text>
        <dbReference type="Rhea" id="RHEA:11224"/>
        <dbReference type="ChEBI" id="CHEBI:15378"/>
        <dbReference type="ChEBI" id="CHEBI:30616"/>
        <dbReference type="ChEBI" id="CHEBI:43474"/>
        <dbReference type="ChEBI" id="CHEBI:57416"/>
        <dbReference type="ChEBI" id="CHEBI:57822"/>
        <dbReference type="ChEBI" id="CHEBI:456216"/>
        <dbReference type="EC" id="6.3.2.4"/>
    </reaction>
</comment>
<dbReference type="Pfam" id="PF01820">
    <property type="entry name" value="Dala_Dala_lig_N"/>
    <property type="match status" value="1"/>
</dbReference>
<keyword evidence="15" id="KW-0479">Metal-binding</keyword>
<feature type="binding site" evidence="15">
    <location>
        <position position="289"/>
    </location>
    <ligand>
        <name>Mg(2+)</name>
        <dbReference type="ChEBI" id="CHEBI:18420"/>
        <label>2</label>
    </ligand>
</feature>
<comment type="cofactor">
    <cofactor evidence="15">
        <name>Mg(2+)</name>
        <dbReference type="ChEBI" id="CHEBI:18420"/>
    </cofactor>
    <cofactor evidence="15">
        <name>Mn(2+)</name>
        <dbReference type="ChEBI" id="CHEBI:29035"/>
    </cofactor>
    <text evidence="15">Binds 2 magnesium or manganese ions per subunit.</text>
</comment>
<feature type="binding site" evidence="15">
    <location>
        <position position="289"/>
    </location>
    <ligand>
        <name>Mg(2+)</name>
        <dbReference type="ChEBI" id="CHEBI:18420"/>
        <label>1</label>
    </ligand>
</feature>
<protein>
    <recommendedName>
        <fullName evidence="4 13">D-alanine--D-alanine ligase</fullName>
        <ecNumber evidence="4 13">6.3.2.4</ecNumber>
    </recommendedName>
    <alternativeName>
        <fullName evidence="13">D-Ala-D-Ala ligase</fullName>
    </alternativeName>
    <alternativeName>
        <fullName evidence="13">D-alanylalanine synthetase</fullName>
    </alternativeName>
</protein>
<evidence type="ECO:0000313" key="18">
    <source>
        <dbReference type="EMBL" id="SFR31754.1"/>
    </source>
</evidence>
<keyword evidence="11 13" id="KW-0961">Cell wall biogenesis/degradation</keyword>
<dbReference type="NCBIfam" id="NF002527">
    <property type="entry name" value="PRK01966.1-3"/>
    <property type="match status" value="1"/>
</dbReference>
<dbReference type="GO" id="GO:0005524">
    <property type="term" value="F:ATP binding"/>
    <property type="evidence" value="ECO:0007669"/>
    <property type="project" value="UniProtKB-UniRule"/>
</dbReference>
<accession>A0A1I6FPF0</accession>
<comment type="cofactor">
    <cofactor evidence="1">
        <name>Mn(2+)</name>
        <dbReference type="ChEBI" id="CHEBI:29035"/>
    </cofactor>
</comment>
<evidence type="ECO:0000256" key="12">
    <source>
        <dbReference type="ARBA" id="ARBA00047614"/>
    </source>
</evidence>
<keyword evidence="7 16" id="KW-0547">Nucleotide-binding</keyword>
<keyword evidence="15" id="KW-0464">Manganese</keyword>
<dbReference type="UniPathway" id="UPA00219"/>
<reference evidence="18 19" key="1">
    <citation type="submission" date="2016-10" db="EMBL/GenBank/DDBJ databases">
        <authorList>
            <person name="de Groot N.N."/>
        </authorList>
    </citation>
    <scope>NUCLEOTIDE SEQUENCE [LARGE SCALE GENOMIC DNA]</scope>
    <source>
        <strain evidence="18 19">DSM 21019</strain>
    </source>
</reference>
<keyword evidence="15" id="KW-0460">Magnesium</keyword>
<dbReference type="HAMAP" id="MF_00047">
    <property type="entry name" value="Dala_Dala_lig"/>
    <property type="match status" value="1"/>
</dbReference>
<dbReference type="InterPro" id="IPR000291">
    <property type="entry name" value="D-Ala_lig_Van_CS"/>
</dbReference>
<dbReference type="GO" id="GO:0009252">
    <property type="term" value="P:peptidoglycan biosynthetic process"/>
    <property type="evidence" value="ECO:0007669"/>
    <property type="project" value="UniProtKB-UniRule"/>
</dbReference>
<evidence type="ECO:0000256" key="7">
    <source>
        <dbReference type="ARBA" id="ARBA00022741"/>
    </source>
</evidence>
<evidence type="ECO:0000256" key="9">
    <source>
        <dbReference type="ARBA" id="ARBA00022960"/>
    </source>
</evidence>
<dbReference type="InterPro" id="IPR005905">
    <property type="entry name" value="D_ala_D_ala"/>
</dbReference>
<comment type="subcellular location">
    <subcellularLocation>
        <location evidence="2 13">Cytoplasm</location>
    </subcellularLocation>
</comment>
<dbReference type="Gene3D" id="3.30.1490.20">
    <property type="entry name" value="ATP-grasp fold, A domain"/>
    <property type="match status" value="1"/>
</dbReference>
<dbReference type="PANTHER" id="PTHR23132:SF23">
    <property type="entry name" value="D-ALANINE--D-ALANINE LIGASE B"/>
    <property type="match status" value="1"/>
</dbReference>
<keyword evidence="19" id="KW-1185">Reference proteome</keyword>
<feature type="active site" evidence="14">
    <location>
        <position position="17"/>
    </location>
</feature>
<dbReference type="Proteomes" id="UP000199534">
    <property type="component" value="Unassembled WGS sequence"/>
</dbReference>
<dbReference type="NCBIfam" id="NF002378">
    <property type="entry name" value="PRK01372.1"/>
    <property type="match status" value="1"/>
</dbReference>
<keyword evidence="5 13" id="KW-0963">Cytoplasm</keyword>
<evidence type="ECO:0000256" key="16">
    <source>
        <dbReference type="PROSITE-ProRule" id="PRU00409"/>
    </source>
</evidence>
<evidence type="ECO:0000256" key="4">
    <source>
        <dbReference type="ARBA" id="ARBA00012216"/>
    </source>
</evidence>
<dbReference type="PIRSF" id="PIRSF039102">
    <property type="entry name" value="Ddl/VanB"/>
    <property type="match status" value="1"/>
</dbReference>
<dbReference type="InterPro" id="IPR016185">
    <property type="entry name" value="PreATP-grasp_dom_sf"/>
</dbReference>
<dbReference type="PANTHER" id="PTHR23132">
    <property type="entry name" value="D-ALANINE--D-ALANINE LIGASE"/>
    <property type="match status" value="1"/>
</dbReference>
<feature type="active site" evidence="14">
    <location>
        <position position="167"/>
    </location>
</feature>
<dbReference type="InterPro" id="IPR011095">
    <property type="entry name" value="Dala_Dala_lig_C"/>
</dbReference>
<dbReference type="SUPFAM" id="SSF56059">
    <property type="entry name" value="Glutathione synthetase ATP-binding domain-like"/>
    <property type="match status" value="1"/>
</dbReference>
<evidence type="ECO:0000313" key="19">
    <source>
        <dbReference type="Proteomes" id="UP000199534"/>
    </source>
</evidence>
<evidence type="ECO:0000256" key="2">
    <source>
        <dbReference type="ARBA" id="ARBA00004496"/>
    </source>
</evidence>
<feature type="binding site" evidence="15">
    <location>
        <position position="291"/>
    </location>
    <ligand>
        <name>Mg(2+)</name>
        <dbReference type="ChEBI" id="CHEBI:18420"/>
        <label>2</label>
    </ligand>
</feature>
<evidence type="ECO:0000256" key="5">
    <source>
        <dbReference type="ARBA" id="ARBA00022490"/>
    </source>
</evidence>
<name>A0A1I6FPF0_9FLAO</name>
<dbReference type="PROSITE" id="PS00843">
    <property type="entry name" value="DALA_DALA_LIGASE_1"/>
    <property type="match status" value="1"/>
</dbReference>
<dbReference type="InterPro" id="IPR011761">
    <property type="entry name" value="ATP-grasp"/>
</dbReference>
<keyword evidence="9 13" id="KW-0133">Cell shape</keyword>
<dbReference type="InterPro" id="IPR011127">
    <property type="entry name" value="Dala_Dala_lig_N"/>
</dbReference>